<dbReference type="EMBL" id="CAJVPS010001123">
    <property type="protein sequence ID" value="CAG8525281.1"/>
    <property type="molecule type" value="Genomic_DNA"/>
</dbReference>
<evidence type="ECO:0000313" key="1">
    <source>
        <dbReference type="EMBL" id="CAG8525281.1"/>
    </source>
</evidence>
<protein>
    <submittedName>
        <fullName evidence="1">3197_t:CDS:1</fullName>
    </submittedName>
</protein>
<reference evidence="1" key="1">
    <citation type="submission" date="2021-06" db="EMBL/GenBank/DDBJ databases">
        <authorList>
            <person name="Kallberg Y."/>
            <person name="Tangrot J."/>
            <person name="Rosling A."/>
        </authorList>
    </citation>
    <scope>NUCLEOTIDE SEQUENCE</scope>
    <source>
        <strain evidence="1">FL130A</strain>
    </source>
</reference>
<comment type="caution">
    <text evidence="1">The sequence shown here is derived from an EMBL/GenBank/DDBJ whole genome shotgun (WGS) entry which is preliminary data.</text>
</comment>
<evidence type="ECO:0000313" key="2">
    <source>
        <dbReference type="Proteomes" id="UP000789508"/>
    </source>
</evidence>
<accession>A0A9N9ADY8</accession>
<name>A0A9N9ADY8_9GLOM</name>
<organism evidence="1 2">
    <name type="scientific">Ambispora leptoticha</name>
    <dbReference type="NCBI Taxonomy" id="144679"/>
    <lineage>
        <taxon>Eukaryota</taxon>
        <taxon>Fungi</taxon>
        <taxon>Fungi incertae sedis</taxon>
        <taxon>Mucoromycota</taxon>
        <taxon>Glomeromycotina</taxon>
        <taxon>Glomeromycetes</taxon>
        <taxon>Archaeosporales</taxon>
        <taxon>Ambisporaceae</taxon>
        <taxon>Ambispora</taxon>
    </lineage>
</organism>
<keyword evidence="2" id="KW-1185">Reference proteome</keyword>
<dbReference type="Proteomes" id="UP000789508">
    <property type="component" value="Unassembled WGS sequence"/>
</dbReference>
<dbReference type="AlphaFoldDB" id="A0A9N9ADY8"/>
<gene>
    <name evidence="1" type="ORF">ALEPTO_LOCUS4672</name>
</gene>
<sequence>MNQPNNQQNPQNPQQPSAVYLNMKQSIMNISNNQSLIVEKYPKLIGVCAVRIVSHSNQAVLLSS</sequence>
<proteinExistence type="predicted"/>